<evidence type="ECO:0000256" key="1">
    <source>
        <dbReference type="SAM" id="SignalP"/>
    </source>
</evidence>
<keyword evidence="1" id="KW-0732">Signal</keyword>
<comment type="caution">
    <text evidence="3">The sequence shown here is derived from an EMBL/GenBank/DDBJ whole genome shotgun (WGS) entry which is preliminary data.</text>
</comment>
<dbReference type="RefSeq" id="WP_064953775.1">
    <property type="nucleotide sequence ID" value="NZ_LZJS01000140.1"/>
</dbReference>
<protein>
    <submittedName>
        <fullName evidence="3">Glycine cleavage system P protein</fullName>
    </submittedName>
</protein>
<feature type="chain" id="PRO_5008314739" evidence="1">
    <location>
        <begin position="24"/>
        <end position="108"/>
    </location>
</feature>
<dbReference type="Proteomes" id="UP000093861">
    <property type="component" value="Unassembled WGS sequence"/>
</dbReference>
<proteinExistence type="predicted"/>
<sequence length="108" mass="11188">MRLLLALSVGVAAAIRMAPLAHGDPGTPGVDEAGFLASLRSAGVNYSTPEGAIKFAKAVCVSMANGEVGPQMVDELKSENPGLTNDHATSFLAIAAKYYCPQQLNGKR</sequence>
<organism evidence="3 4">
    <name type="scientific">Mycobacterium colombiense</name>
    <dbReference type="NCBI Taxonomy" id="339268"/>
    <lineage>
        <taxon>Bacteria</taxon>
        <taxon>Bacillati</taxon>
        <taxon>Actinomycetota</taxon>
        <taxon>Actinomycetes</taxon>
        <taxon>Mycobacteriales</taxon>
        <taxon>Mycobacteriaceae</taxon>
        <taxon>Mycobacterium</taxon>
        <taxon>Mycobacterium avium complex (MAC)</taxon>
    </lineage>
</organism>
<dbReference type="EMBL" id="LZJS01000140">
    <property type="protein sequence ID" value="OBH55067.1"/>
    <property type="molecule type" value="Genomic_DNA"/>
</dbReference>
<dbReference type="AlphaFoldDB" id="A0A1A2RU48"/>
<evidence type="ECO:0000313" key="4">
    <source>
        <dbReference type="Proteomes" id="UP000093861"/>
    </source>
</evidence>
<reference evidence="3 4" key="1">
    <citation type="submission" date="2016-06" db="EMBL/GenBank/DDBJ databases">
        <authorList>
            <person name="Kjaerup R.B."/>
            <person name="Dalgaard T.S."/>
            <person name="Juul-Madsen H.R."/>
        </authorList>
    </citation>
    <scope>NUCLEOTIDE SEQUENCE [LARGE SCALE GENOMIC DNA]</scope>
    <source>
        <strain evidence="3 4">E2464</strain>
    </source>
</reference>
<gene>
    <name evidence="3" type="ORF">A5685_11340</name>
</gene>
<name>A0A1A2RU48_9MYCO</name>
<dbReference type="Pfam" id="PF05305">
    <property type="entry name" value="DUF732"/>
    <property type="match status" value="1"/>
</dbReference>
<dbReference type="InterPro" id="IPR007969">
    <property type="entry name" value="DUF732"/>
</dbReference>
<feature type="signal peptide" evidence="1">
    <location>
        <begin position="1"/>
        <end position="23"/>
    </location>
</feature>
<evidence type="ECO:0000259" key="2">
    <source>
        <dbReference type="Pfam" id="PF05305"/>
    </source>
</evidence>
<accession>A0A1A2RU48</accession>
<feature type="domain" description="DUF732" evidence="2">
    <location>
        <begin position="32"/>
        <end position="102"/>
    </location>
</feature>
<evidence type="ECO:0000313" key="3">
    <source>
        <dbReference type="EMBL" id="OBH55067.1"/>
    </source>
</evidence>